<dbReference type="AlphaFoldDB" id="A0A7S7RVD2"/>
<protein>
    <recommendedName>
        <fullName evidence="1">LysR substrate-binding domain-containing protein</fullName>
    </recommendedName>
</protein>
<keyword evidence="3" id="KW-1185">Reference proteome</keyword>
<proteinExistence type="predicted"/>
<evidence type="ECO:0000313" key="2">
    <source>
        <dbReference type="EMBL" id="QOY61545.1"/>
    </source>
</evidence>
<organism evidence="2 3">
    <name type="scientific">Thermophilibacter immobilis</name>
    <dbReference type="NCBI Taxonomy" id="2779519"/>
    <lineage>
        <taxon>Bacteria</taxon>
        <taxon>Bacillati</taxon>
        <taxon>Actinomycetota</taxon>
        <taxon>Coriobacteriia</taxon>
        <taxon>Coriobacteriales</taxon>
        <taxon>Atopobiaceae</taxon>
        <taxon>Thermophilibacter</taxon>
    </lineage>
</organism>
<sequence>MGFCCPRFPGTDCFLALIKTTAEHILRQPVDVSFTTGRTCLENLRARRLDALVTIGALREPDVTCVTLGTMPPYALMSGTNSLALKAELTLEDINACPVVFSRDFDHFNESVCRTYLDRGMSSELVELTSERESIDFFERRGGLALIAGGKFASPTGRVVARPIAEKDRVMVPICLLSLGTLDVSCEEIRGTLAQTSLFA</sequence>
<evidence type="ECO:0000313" key="3">
    <source>
        <dbReference type="Proteomes" id="UP000593735"/>
    </source>
</evidence>
<dbReference type="Gene3D" id="3.40.190.10">
    <property type="entry name" value="Periplasmic binding protein-like II"/>
    <property type="match status" value="2"/>
</dbReference>
<accession>A0A7S7RVD2</accession>
<dbReference type="Proteomes" id="UP000593735">
    <property type="component" value="Chromosome"/>
</dbReference>
<reference evidence="2 3" key="1">
    <citation type="submission" date="2020-10" db="EMBL/GenBank/DDBJ databases">
        <title>Olsenella immobilis sp.nov., isolated from the mud in a fermentation cellar used for the production of Chinese strong-flavoured liquor.</title>
        <authorList>
            <person name="Lu L."/>
        </authorList>
    </citation>
    <scope>NUCLEOTIDE SEQUENCE [LARGE SCALE GENOMIC DNA]</scope>
    <source>
        <strain evidence="2 3">LZLJ-2</strain>
    </source>
</reference>
<dbReference type="Pfam" id="PF03466">
    <property type="entry name" value="LysR_substrate"/>
    <property type="match status" value="1"/>
</dbReference>
<evidence type="ECO:0000259" key="1">
    <source>
        <dbReference type="Pfam" id="PF03466"/>
    </source>
</evidence>
<gene>
    <name evidence="2" type="ORF">INP52_02990</name>
</gene>
<dbReference type="InterPro" id="IPR005119">
    <property type="entry name" value="LysR_subst-bd"/>
</dbReference>
<dbReference type="KEGG" id="tio:INP52_02990"/>
<dbReference type="EMBL" id="CP063767">
    <property type="protein sequence ID" value="QOY61545.1"/>
    <property type="molecule type" value="Genomic_DNA"/>
</dbReference>
<name>A0A7S7RVD2_9ACTN</name>
<feature type="domain" description="LysR substrate-binding" evidence="1">
    <location>
        <begin position="23"/>
        <end position="166"/>
    </location>
</feature>
<dbReference type="SUPFAM" id="SSF53850">
    <property type="entry name" value="Periplasmic binding protein-like II"/>
    <property type="match status" value="1"/>
</dbReference>